<keyword evidence="2 6" id="KW-0808">Transferase</keyword>
<dbReference type="RefSeq" id="WP_207905399.1">
    <property type="nucleotide sequence ID" value="NZ_CP110416.1"/>
</dbReference>
<keyword evidence="3 6" id="KW-0949">S-adenosyl-L-methionine</keyword>
<dbReference type="EMBL" id="SLXF01000008">
    <property type="protein sequence ID" value="TCP05891.1"/>
    <property type="molecule type" value="Genomic_DNA"/>
</dbReference>
<dbReference type="Pfam" id="PF00765">
    <property type="entry name" value="Autoind_synth"/>
    <property type="match status" value="1"/>
</dbReference>
<comment type="caution">
    <text evidence="7">The sequence shown here is derived from an EMBL/GenBank/DDBJ whole genome shotgun (WGS) entry which is preliminary data.</text>
</comment>
<dbReference type="GO" id="GO:0009372">
    <property type="term" value="P:quorum sensing"/>
    <property type="evidence" value="ECO:0007669"/>
    <property type="project" value="UniProtKB-UniRule"/>
</dbReference>
<accession>A0AA46DC60</accession>
<evidence type="ECO:0000256" key="5">
    <source>
        <dbReference type="PROSITE-ProRule" id="PRU00533"/>
    </source>
</evidence>
<name>A0AA46DC60_9BURK</name>
<reference evidence="7 8" key="1">
    <citation type="submission" date="2019-03" db="EMBL/GenBank/DDBJ databases">
        <title>Genomic Encyclopedia of Type Strains, Phase IV (KMG-IV): sequencing the most valuable type-strain genomes for metagenomic binning, comparative biology and taxonomic classification.</title>
        <authorList>
            <person name="Goeker M."/>
        </authorList>
    </citation>
    <scope>NUCLEOTIDE SEQUENCE [LARGE SCALE GENOMIC DNA]</scope>
    <source>
        <strain evidence="7 8">DSM 15264</strain>
    </source>
</reference>
<dbReference type="PANTHER" id="PTHR39322:SF1">
    <property type="entry name" value="ISOVALERYL-HOMOSERINE LACTONE SYNTHASE"/>
    <property type="match status" value="1"/>
</dbReference>
<comment type="similarity">
    <text evidence="5 6">Belongs to the autoinducer synthase family.</text>
</comment>
<organism evidence="7 8">
    <name type="scientific">Caldimonas thermodepolymerans</name>
    <dbReference type="NCBI Taxonomy" id="215580"/>
    <lineage>
        <taxon>Bacteria</taxon>
        <taxon>Pseudomonadati</taxon>
        <taxon>Pseudomonadota</taxon>
        <taxon>Betaproteobacteria</taxon>
        <taxon>Burkholderiales</taxon>
        <taxon>Sphaerotilaceae</taxon>
        <taxon>Caldimonas</taxon>
    </lineage>
</organism>
<proteinExistence type="inferred from homology"/>
<dbReference type="InterPro" id="IPR001690">
    <property type="entry name" value="Autoind_synthase"/>
</dbReference>
<evidence type="ECO:0000256" key="1">
    <source>
        <dbReference type="ARBA" id="ARBA00022654"/>
    </source>
</evidence>
<dbReference type="PANTHER" id="PTHR39322">
    <property type="entry name" value="ACYL-HOMOSERINE-LACTONE SYNTHASE"/>
    <property type="match status" value="1"/>
</dbReference>
<sequence>MDVICGTGATLAPSLLDELAVYRHRIFIETLKWDLPTENGREQDQFDGPQTGYVIARDETGAICGCARLLPTTGPYLLADVFPQLLHGAPVPRHERIWELSRFASMNCGAPHQLSRQMELKVAEHVFATALHFAARHGVERFVTVSPLGVERLLRRAGLHIHRAGPPVMVGGHPLFACWIEVDAHSLRLLAHYVPPRERVAPALRANAPAATADTARSWT</sequence>
<dbReference type="PRINTS" id="PR01549">
    <property type="entry name" value="AUTOINDCRSYN"/>
</dbReference>
<keyword evidence="4 5" id="KW-0071">Autoinducer synthesis</keyword>
<gene>
    <name evidence="7" type="ORF">EV676_108124</name>
</gene>
<keyword evidence="1 5" id="KW-0673">Quorum sensing</keyword>
<dbReference type="AlphaFoldDB" id="A0AA46DC60"/>
<evidence type="ECO:0000256" key="2">
    <source>
        <dbReference type="ARBA" id="ARBA00022679"/>
    </source>
</evidence>
<dbReference type="EC" id="2.3.1.184" evidence="6"/>
<comment type="catalytic activity">
    <reaction evidence="6">
        <text>a fatty acyl-[ACP] + S-adenosyl-L-methionine = an N-acyl-L-homoserine lactone + S-methyl-5'-thioadenosine + holo-[ACP] + H(+)</text>
        <dbReference type="Rhea" id="RHEA:10096"/>
        <dbReference type="Rhea" id="RHEA-COMP:9685"/>
        <dbReference type="Rhea" id="RHEA-COMP:14125"/>
        <dbReference type="ChEBI" id="CHEBI:15378"/>
        <dbReference type="ChEBI" id="CHEBI:17509"/>
        <dbReference type="ChEBI" id="CHEBI:55474"/>
        <dbReference type="ChEBI" id="CHEBI:59789"/>
        <dbReference type="ChEBI" id="CHEBI:64479"/>
        <dbReference type="ChEBI" id="CHEBI:138651"/>
        <dbReference type="EC" id="2.3.1.184"/>
    </reaction>
</comment>
<dbReference type="GO" id="GO:0007165">
    <property type="term" value="P:signal transduction"/>
    <property type="evidence" value="ECO:0007669"/>
    <property type="project" value="TreeGrafter"/>
</dbReference>
<dbReference type="InterPro" id="IPR016181">
    <property type="entry name" value="Acyl_CoA_acyltransferase"/>
</dbReference>
<dbReference type="SUPFAM" id="SSF55729">
    <property type="entry name" value="Acyl-CoA N-acyltransferases (Nat)"/>
    <property type="match status" value="1"/>
</dbReference>
<dbReference type="GO" id="GO:0061579">
    <property type="term" value="F:N-acyl homoserine lactone synthase activity"/>
    <property type="evidence" value="ECO:0007669"/>
    <property type="project" value="UniProtKB-UniRule"/>
</dbReference>
<dbReference type="Proteomes" id="UP000294772">
    <property type="component" value="Unassembled WGS sequence"/>
</dbReference>
<protein>
    <recommendedName>
        <fullName evidence="6">Acyl-homoserine-lactone synthase</fullName>
        <ecNumber evidence="6">2.3.1.184</ecNumber>
    </recommendedName>
    <alternativeName>
        <fullName evidence="6">Autoinducer synthesis protein</fullName>
    </alternativeName>
</protein>
<dbReference type="Gene3D" id="3.40.630.30">
    <property type="match status" value="1"/>
</dbReference>
<evidence type="ECO:0000256" key="6">
    <source>
        <dbReference type="RuleBase" id="RU361135"/>
    </source>
</evidence>
<dbReference type="PROSITE" id="PS51187">
    <property type="entry name" value="AUTOINDUCER_SYNTH_2"/>
    <property type="match status" value="1"/>
</dbReference>
<evidence type="ECO:0000313" key="7">
    <source>
        <dbReference type="EMBL" id="TCP05891.1"/>
    </source>
</evidence>
<evidence type="ECO:0000256" key="3">
    <source>
        <dbReference type="ARBA" id="ARBA00022691"/>
    </source>
</evidence>
<evidence type="ECO:0000313" key="8">
    <source>
        <dbReference type="Proteomes" id="UP000294772"/>
    </source>
</evidence>
<evidence type="ECO:0000256" key="4">
    <source>
        <dbReference type="ARBA" id="ARBA00022929"/>
    </source>
</evidence>